<reference evidence="8 9" key="1">
    <citation type="submission" date="2021-02" db="EMBL/GenBank/DDBJ databases">
        <title>Actinophytocola xerophila sp. nov., isolated from soil of cotton cropping field.</title>
        <authorList>
            <person name="Huang R."/>
            <person name="Chen X."/>
            <person name="Ge X."/>
            <person name="Liu W."/>
        </authorList>
    </citation>
    <scope>NUCLEOTIDE SEQUENCE [LARGE SCALE GENOMIC DNA]</scope>
    <source>
        <strain evidence="8 9">S1-96</strain>
    </source>
</reference>
<dbReference type="InterPro" id="IPR003356">
    <property type="entry name" value="DNA_methylase_A-5"/>
</dbReference>
<dbReference type="CDD" id="cd02440">
    <property type="entry name" value="AdoMet_MTases"/>
    <property type="match status" value="1"/>
</dbReference>
<dbReference type="Gene3D" id="3.40.50.150">
    <property type="entry name" value="Vaccinia Virus protein VP39"/>
    <property type="match status" value="1"/>
</dbReference>
<keyword evidence="2 8" id="KW-0489">Methyltransferase</keyword>
<evidence type="ECO:0000256" key="2">
    <source>
        <dbReference type="ARBA" id="ARBA00022603"/>
    </source>
</evidence>
<dbReference type="GO" id="GO:0032259">
    <property type="term" value="P:methylation"/>
    <property type="evidence" value="ECO:0007669"/>
    <property type="project" value="UniProtKB-KW"/>
</dbReference>
<gene>
    <name evidence="8" type="ORF">JT362_31095</name>
</gene>
<evidence type="ECO:0000256" key="4">
    <source>
        <dbReference type="ARBA" id="ARBA00022691"/>
    </source>
</evidence>
<comment type="catalytic activity">
    <reaction evidence="6">
        <text>a 2'-deoxyadenosine in DNA + S-adenosyl-L-methionine = an N(6)-methyl-2'-deoxyadenosine in DNA + S-adenosyl-L-homocysteine + H(+)</text>
        <dbReference type="Rhea" id="RHEA:15197"/>
        <dbReference type="Rhea" id="RHEA-COMP:12418"/>
        <dbReference type="Rhea" id="RHEA-COMP:12419"/>
        <dbReference type="ChEBI" id="CHEBI:15378"/>
        <dbReference type="ChEBI" id="CHEBI:57856"/>
        <dbReference type="ChEBI" id="CHEBI:59789"/>
        <dbReference type="ChEBI" id="CHEBI:90615"/>
        <dbReference type="ChEBI" id="CHEBI:90616"/>
        <dbReference type="EC" id="2.1.1.72"/>
    </reaction>
</comment>
<comment type="caution">
    <text evidence="8">The sequence shown here is derived from an EMBL/GenBank/DDBJ whole genome shotgun (WGS) entry which is preliminary data.</text>
</comment>
<keyword evidence="5" id="KW-0680">Restriction system</keyword>
<keyword evidence="9" id="KW-1185">Reference proteome</keyword>
<evidence type="ECO:0000259" key="7">
    <source>
        <dbReference type="Pfam" id="PF02384"/>
    </source>
</evidence>
<evidence type="ECO:0000256" key="6">
    <source>
        <dbReference type="ARBA" id="ARBA00047942"/>
    </source>
</evidence>
<dbReference type="Proteomes" id="UP001156441">
    <property type="component" value="Unassembled WGS sequence"/>
</dbReference>
<protein>
    <recommendedName>
        <fullName evidence="1">site-specific DNA-methyltransferase (adenine-specific)</fullName>
        <ecNumber evidence="1">2.1.1.72</ecNumber>
    </recommendedName>
</protein>
<organism evidence="8 9">
    <name type="scientific">Actinophytocola gossypii</name>
    <dbReference type="NCBI Taxonomy" id="2812003"/>
    <lineage>
        <taxon>Bacteria</taxon>
        <taxon>Bacillati</taxon>
        <taxon>Actinomycetota</taxon>
        <taxon>Actinomycetes</taxon>
        <taxon>Pseudonocardiales</taxon>
        <taxon>Pseudonocardiaceae</taxon>
    </lineage>
</organism>
<dbReference type="GO" id="GO:0008168">
    <property type="term" value="F:methyltransferase activity"/>
    <property type="evidence" value="ECO:0007669"/>
    <property type="project" value="UniProtKB-KW"/>
</dbReference>
<keyword evidence="4" id="KW-0949">S-adenosyl-L-methionine</keyword>
<dbReference type="SUPFAM" id="SSF53335">
    <property type="entry name" value="S-adenosyl-L-methionine-dependent methyltransferases"/>
    <property type="match status" value="1"/>
</dbReference>
<evidence type="ECO:0000256" key="1">
    <source>
        <dbReference type="ARBA" id="ARBA00011900"/>
    </source>
</evidence>
<proteinExistence type="predicted"/>
<accession>A0ABT2JIN0</accession>
<keyword evidence="3" id="KW-0808">Transferase</keyword>
<evidence type="ECO:0000256" key="5">
    <source>
        <dbReference type="ARBA" id="ARBA00022747"/>
    </source>
</evidence>
<dbReference type="PANTHER" id="PTHR42933">
    <property type="entry name" value="SLR6095 PROTEIN"/>
    <property type="match status" value="1"/>
</dbReference>
<evidence type="ECO:0000313" key="8">
    <source>
        <dbReference type="EMBL" id="MCT2587576.1"/>
    </source>
</evidence>
<dbReference type="InterPro" id="IPR051537">
    <property type="entry name" value="DNA_Adenine_Mtase"/>
</dbReference>
<dbReference type="EMBL" id="JAFFZE010000026">
    <property type="protein sequence ID" value="MCT2587576.1"/>
    <property type="molecule type" value="Genomic_DNA"/>
</dbReference>
<dbReference type="EC" id="2.1.1.72" evidence="1"/>
<dbReference type="InterPro" id="IPR029063">
    <property type="entry name" value="SAM-dependent_MTases_sf"/>
</dbReference>
<sequence>MNSERELLARVREDLRAAGYPLVLADMRLPTTRKEHRLDVVAFAADSTGALQPAVVVEVKQRRVHDPQLVLDQLALARDILGTRLHYLVTPDGWLEADGGLRRLQQVDGPAEADRPGGELRDISTVELLLQQYLWAESNRHRNEAGPDAALGAVRDLLIRFASPATVPADQTVPMDPATRWLAVRDVVRKYLARDRHLEPLLSQPALARPVAQLLGDVVPPRVEDPFAGLGAFLWAVADRAVEAGTVVQLSGTDINSNVVELASAVGALCPVPLQFRVGDSFRLQDGDPVDAVLTQPPLGLRLPDPFRLSSGATTKDGELAAIDVALSRLTPGGRAVLHISRGWTFRSGDAARYRAYLAAKWRVAALIGLPAGAYAGTSIPSTILVVDRAQPGETFVANLEANWAEELAPGGSVLTECLKHLDAPHMLGGAGGQGE</sequence>
<evidence type="ECO:0000256" key="3">
    <source>
        <dbReference type="ARBA" id="ARBA00022679"/>
    </source>
</evidence>
<name>A0ABT2JIN0_9PSEU</name>
<feature type="domain" description="DNA methylase adenine-specific" evidence="7">
    <location>
        <begin position="211"/>
        <end position="396"/>
    </location>
</feature>
<dbReference type="RefSeq" id="WP_260195482.1">
    <property type="nucleotide sequence ID" value="NZ_JAFFZE010000026.1"/>
</dbReference>
<dbReference type="Pfam" id="PF02384">
    <property type="entry name" value="N6_Mtase"/>
    <property type="match status" value="1"/>
</dbReference>
<evidence type="ECO:0000313" key="9">
    <source>
        <dbReference type="Proteomes" id="UP001156441"/>
    </source>
</evidence>
<dbReference type="PANTHER" id="PTHR42933:SF1">
    <property type="entry name" value="SITE-SPECIFIC DNA-METHYLTRANSFERASE (ADENINE-SPECIFIC)"/>
    <property type="match status" value="1"/>
</dbReference>